<dbReference type="PROSITE" id="PS00041">
    <property type="entry name" value="HTH_ARAC_FAMILY_1"/>
    <property type="match status" value="1"/>
</dbReference>
<dbReference type="RefSeq" id="WP_013280714.1">
    <property type="nucleotide sequence ID" value="NC_014387.1"/>
</dbReference>
<protein>
    <recommendedName>
        <fullName evidence="2">Stage 0 sporulation protein A homolog</fullName>
    </recommendedName>
</protein>
<dbReference type="GO" id="GO:0043565">
    <property type="term" value="F:sequence-specific DNA binding"/>
    <property type="evidence" value="ECO:0007669"/>
    <property type="project" value="InterPro"/>
</dbReference>
<evidence type="ECO:0000256" key="3">
    <source>
        <dbReference type="ARBA" id="ARBA00022490"/>
    </source>
</evidence>
<evidence type="ECO:0000256" key="7">
    <source>
        <dbReference type="ARBA" id="ARBA00023125"/>
    </source>
</evidence>
<evidence type="ECO:0000256" key="9">
    <source>
        <dbReference type="ARBA" id="ARBA00024867"/>
    </source>
</evidence>
<keyword evidence="3" id="KW-0963">Cytoplasm</keyword>
<gene>
    <name evidence="13" type="ordered locus">bpr_I1322</name>
</gene>
<dbReference type="eggNOG" id="COG4753">
    <property type="taxonomic scope" value="Bacteria"/>
</dbReference>
<organism evidence="13 14">
    <name type="scientific">Butyrivibrio proteoclasticus (strain ATCC 51982 / DSM 14932 / B316)</name>
    <name type="common">Clostridium proteoclasticum</name>
    <dbReference type="NCBI Taxonomy" id="515622"/>
    <lineage>
        <taxon>Bacteria</taxon>
        <taxon>Bacillati</taxon>
        <taxon>Bacillota</taxon>
        <taxon>Clostridia</taxon>
        <taxon>Lachnospirales</taxon>
        <taxon>Lachnospiraceae</taxon>
        <taxon>Butyrivibrio</taxon>
    </lineage>
</organism>
<keyword evidence="14" id="KW-1185">Reference proteome</keyword>
<dbReference type="GO" id="GO:0005737">
    <property type="term" value="C:cytoplasm"/>
    <property type="evidence" value="ECO:0007669"/>
    <property type="project" value="UniProtKB-SubCell"/>
</dbReference>
<dbReference type="SMART" id="SM00342">
    <property type="entry name" value="HTH_ARAC"/>
    <property type="match status" value="1"/>
</dbReference>
<dbReference type="InterPro" id="IPR018062">
    <property type="entry name" value="HTH_AraC-typ_CS"/>
</dbReference>
<dbReference type="InterPro" id="IPR051552">
    <property type="entry name" value="HptR"/>
</dbReference>
<dbReference type="InterPro" id="IPR018060">
    <property type="entry name" value="HTH_AraC"/>
</dbReference>
<name>E0RUL9_BUTPB</name>
<dbReference type="SUPFAM" id="SSF52172">
    <property type="entry name" value="CheY-like"/>
    <property type="match status" value="1"/>
</dbReference>
<dbReference type="PROSITE" id="PS50110">
    <property type="entry name" value="RESPONSE_REGULATORY"/>
    <property type="match status" value="1"/>
</dbReference>
<dbReference type="STRING" id="515622.bpr_I1322"/>
<dbReference type="GO" id="GO:0003700">
    <property type="term" value="F:DNA-binding transcription factor activity"/>
    <property type="evidence" value="ECO:0007669"/>
    <property type="project" value="InterPro"/>
</dbReference>
<evidence type="ECO:0000256" key="1">
    <source>
        <dbReference type="ARBA" id="ARBA00004496"/>
    </source>
</evidence>
<dbReference type="GO" id="GO:0000160">
    <property type="term" value="P:phosphorelay signal transduction system"/>
    <property type="evidence" value="ECO:0007669"/>
    <property type="project" value="UniProtKB-KW"/>
</dbReference>
<evidence type="ECO:0000256" key="8">
    <source>
        <dbReference type="ARBA" id="ARBA00023163"/>
    </source>
</evidence>
<evidence type="ECO:0000256" key="4">
    <source>
        <dbReference type="ARBA" id="ARBA00022553"/>
    </source>
</evidence>
<dbReference type="PANTHER" id="PTHR42713">
    <property type="entry name" value="HISTIDINE KINASE-RELATED"/>
    <property type="match status" value="1"/>
</dbReference>
<evidence type="ECO:0000256" key="2">
    <source>
        <dbReference type="ARBA" id="ARBA00018672"/>
    </source>
</evidence>
<keyword evidence="4 10" id="KW-0597">Phosphoprotein</keyword>
<reference evidence="13 14" key="1">
    <citation type="journal article" date="2010" name="PLoS ONE">
        <title>The glycobiome of the rumen bacterium Butyrivibrio proteoclasticus B316(T) highlights adaptation to a polysaccharide-rich environment.</title>
        <authorList>
            <person name="Kelly W.J."/>
            <person name="Leahy S.C."/>
            <person name="Altermann E."/>
            <person name="Yeoman C.J."/>
            <person name="Dunne J.C."/>
            <person name="Kong Z."/>
            <person name="Pacheco D.M."/>
            <person name="Li D."/>
            <person name="Noel S.J."/>
            <person name="Moon C.D."/>
            <person name="Cookson A.L."/>
            <person name="Attwood G.T."/>
        </authorList>
    </citation>
    <scope>NUCLEOTIDE SEQUENCE [LARGE SCALE GENOMIC DNA]</scope>
    <source>
        <strain evidence="14">ATCC 51982 / DSM 14932 / B316</strain>
    </source>
</reference>
<keyword evidence="5" id="KW-0902">Two-component regulatory system</keyword>
<evidence type="ECO:0000259" key="12">
    <source>
        <dbReference type="PROSITE" id="PS50110"/>
    </source>
</evidence>
<dbReference type="Pfam" id="PF12833">
    <property type="entry name" value="HTH_18"/>
    <property type="match status" value="1"/>
</dbReference>
<dbReference type="Gene3D" id="3.40.50.2300">
    <property type="match status" value="1"/>
</dbReference>
<dbReference type="eggNOG" id="COG2207">
    <property type="taxonomic scope" value="Bacteria"/>
</dbReference>
<dbReference type="Proteomes" id="UP000001299">
    <property type="component" value="Chromosome 1"/>
</dbReference>
<keyword evidence="7" id="KW-0238">DNA-binding</keyword>
<dbReference type="AlphaFoldDB" id="E0RUL9"/>
<dbReference type="EMBL" id="CP001810">
    <property type="protein sequence ID" value="ADL34060.1"/>
    <property type="molecule type" value="Genomic_DNA"/>
</dbReference>
<dbReference type="InterPro" id="IPR001789">
    <property type="entry name" value="Sig_transdc_resp-reg_receiver"/>
</dbReference>
<dbReference type="SUPFAM" id="SSF46689">
    <property type="entry name" value="Homeodomain-like"/>
    <property type="match status" value="2"/>
</dbReference>
<dbReference type="InterPro" id="IPR011006">
    <property type="entry name" value="CheY-like_superfamily"/>
</dbReference>
<feature type="domain" description="HTH araC/xylS-type" evidence="11">
    <location>
        <begin position="425"/>
        <end position="524"/>
    </location>
</feature>
<dbReference type="InterPro" id="IPR009057">
    <property type="entry name" value="Homeodomain-like_sf"/>
</dbReference>
<evidence type="ECO:0000256" key="5">
    <source>
        <dbReference type="ARBA" id="ARBA00023012"/>
    </source>
</evidence>
<comment type="subcellular location">
    <subcellularLocation>
        <location evidence="1">Cytoplasm</location>
    </subcellularLocation>
</comment>
<dbReference type="KEGG" id="bpb:bpr_I1322"/>
<evidence type="ECO:0000256" key="6">
    <source>
        <dbReference type="ARBA" id="ARBA00023015"/>
    </source>
</evidence>
<keyword evidence="6" id="KW-0805">Transcription regulation</keyword>
<sequence length="526" mass="60132">MIRIMIVDDMPIFLEYLRGCIDWNSYGFEICCEAHDGKEALDKIEEFYPDVVLTDITMPYINGLELAERITRDYPAISVILITGNNEFEYARKAVKLGVCDYIVKPFEKEELILSLLKLQDNIGKVVESTDNQKDEHSEELRALIYAGLHDDSGAIELEKKVFGDNDAKGGYLLALIRFDAKAFAGKETDSREQLINWENLIARMLADKLDIDGKFSIFHDFENNIVTLMRFDNEADIYSYKGYEFADIIQIVKNQLGIGSAIALSPAQTMLDVKKAYERALGFLAEKEYGQLWDIRSSKDNISYSSLDAIIRLNKDIETLQADDAEKALNDMWEKLNRNKDAADTTISITDMNLFTSAISILMTNIISSGFSIDKIYGEGFLPEKFMADATSSEEMKDNVIFLYRKRIEFEKGKKQSKAYDIANAARLYIEENYADSNLAISDISEKLCVNQTYLRKMFKSEMNMTLTEYITQYRMQKAKHLLSSSDEKLQTIAEKVGYNDVSYFSNVFKKYYGGSPRSMSKESR</sequence>
<dbReference type="Gene3D" id="1.10.10.60">
    <property type="entry name" value="Homeodomain-like"/>
    <property type="match status" value="2"/>
</dbReference>
<dbReference type="SMART" id="SM00448">
    <property type="entry name" value="REC"/>
    <property type="match status" value="1"/>
</dbReference>
<dbReference type="CDD" id="cd17536">
    <property type="entry name" value="REC_YesN-like"/>
    <property type="match status" value="1"/>
</dbReference>
<dbReference type="PANTHER" id="PTHR42713:SF3">
    <property type="entry name" value="TRANSCRIPTIONAL REGULATORY PROTEIN HPTR"/>
    <property type="match status" value="1"/>
</dbReference>
<feature type="domain" description="Response regulatory" evidence="12">
    <location>
        <begin position="3"/>
        <end position="120"/>
    </location>
</feature>
<evidence type="ECO:0000259" key="11">
    <source>
        <dbReference type="PROSITE" id="PS01124"/>
    </source>
</evidence>
<dbReference type="HOGENOM" id="CLU_000445_5_0_9"/>
<evidence type="ECO:0000256" key="10">
    <source>
        <dbReference type="PROSITE-ProRule" id="PRU00169"/>
    </source>
</evidence>
<proteinExistence type="predicted"/>
<feature type="modified residue" description="4-aspartylphosphate" evidence="10">
    <location>
        <position position="55"/>
    </location>
</feature>
<evidence type="ECO:0000313" key="14">
    <source>
        <dbReference type="Proteomes" id="UP000001299"/>
    </source>
</evidence>
<dbReference type="PROSITE" id="PS01124">
    <property type="entry name" value="HTH_ARAC_FAMILY_2"/>
    <property type="match status" value="1"/>
</dbReference>
<comment type="function">
    <text evidence="9">May play the central regulatory role in sporulation. It may be an element of the effector pathway responsible for the activation of sporulation genes in response to nutritional stress. Spo0A may act in concert with spo0H (a sigma factor) to control the expression of some genes that are critical to the sporulation process.</text>
</comment>
<accession>E0RUL9</accession>
<evidence type="ECO:0000313" key="13">
    <source>
        <dbReference type="EMBL" id="ADL34060.1"/>
    </source>
</evidence>
<dbReference type="Pfam" id="PF00072">
    <property type="entry name" value="Response_reg"/>
    <property type="match status" value="1"/>
</dbReference>
<keyword evidence="8" id="KW-0804">Transcription</keyword>